<keyword evidence="8" id="KW-0902">Two-component regulatory system</keyword>
<dbReference type="Gene3D" id="1.20.5.1930">
    <property type="match status" value="1"/>
</dbReference>
<dbReference type="Gene3D" id="3.30.565.10">
    <property type="entry name" value="Histidine kinase-like ATPase, C-terminal domain"/>
    <property type="match status" value="1"/>
</dbReference>
<dbReference type="Pfam" id="PF07730">
    <property type="entry name" value="HisKA_3"/>
    <property type="match status" value="1"/>
</dbReference>
<evidence type="ECO:0000256" key="8">
    <source>
        <dbReference type="ARBA" id="ARBA00023012"/>
    </source>
</evidence>
<evidence type="ECO:0000313" key="12">
    <source>
        <dbReference type="EMBL" id="GAA1558474.1"/>
    </source>
</evidence>
<evidence type="ECO:0000256" key="3">
    <source>
        <dbReference type="ARBA" id="ARBA00022553"/>
    </source>
</evidence>
<dbReference type="Proteomes" id="UP001500363">
    <property type="component" value="Unassembled WGS sequence"/>
</dbReference>
<keyword evidence="4" id="KW-0808">Transferase</keyword>
<evidence type="ECO:0000256" key="6">
    <source>
        <dbReference type="ARBA" id="ARBA00022777"/>
    </source>
</evidence>
<feature type="region of interest" description="Disordered" evidence="9">
    <location>
        <begin position="381"/>
        <end position="408"/>
    </location>
</feature>
<keyword evidence="10" id="KW-0812">Transmembrane</keyword>
<dbReference type="CDD" id="cd16917">
    <property type="entry name" value="HATPase_UhpB-NarQ-NarX-like"/>
    <property type="match status" value="1"/>
</dbReference>
<keyword evidence="10" id="KW-0472">Membrane</keyword>
<evidence type="ECO:0000256" key="2">
    <source>
        <dbReference type="ARBA" id="ARBA00012438"/>
    </source>
</evidence>
<feature type="transmembrane region" description="Helical" evidence="10">
    <location>
        <begin position="52"/>
        <end position="73"/>
    </location>
</feature>
<dbReference type="RefSeq" id="WP_344182806.1">
    <property type="nucleotide sequence ID" value="NZ_BAAANC010000005.1"/>
</dbReference>
<dbReference type="PANTHER" id="PTHR24421">
    <property type="entry name" value="NITRATE/NITRITE SENSOR PROTEIN NARX-RELATED"/>
    <property type="match status" value="1"/>
</dbReference>
<evidence type="ECO:0000259" key="11">
    <source>
        <dbReference type="Pfam" id="PF07730"/>
    </source>
</evidence>
<dbReference type="PANTHER" id="PTHR24421:SF10">
    <property type="entry name" value="NITRATE_NITRITE SENSOR PROTEIN NARQ"/>
    <property type="match status" value="1"/>
</dbReference>
<keyword evidence="5" id="KW-0547">Nucleotide-binding</keyword>
<keyword evidence="6" id="KW-0418">Kinase</keyword>
<feature type="transmembrane region" description="Helical" evidence="10">
    <location>
        <begin position="166"/>
        <end position="189"/>
    </location>
</feature>
<feature type="transmembrane region" description="Helical" evidence="10">
    <location>
        <begin position="29"/>
        <end position="45"/>
    </location>
</feature>
<feature type="compositionally biased region" description="Basic and acidic residues" evidence="9">
    <location>
        <begin position="688"/>
        <end position="705"/>
    </location>
</feature>
<evidence type="ECO:0000256" key="5">
    <source>
        <dbReference type="ARBA" id="ARBA00022741"/>
    </source>
</evidence>
<dbReference type="EMBL" id="BAAANC010000005">
    <property type="protein sequence ID" value="GAA1558474.1"/>
    <property type="molecule type" value="Genomic_DNA"/>
</dbReference>
<comment type="caution">
    <text evidence="12">The sequence shown here is derived from an EMBL/GenBank/DDBJ whole genome shotgun (WGS) entry which is preliminary data.</text>
</comment>
<evidence type="ECO:0000256" key="10">
    <source>
        <dbReference type="SAM" id="Phobius"/>
    </source>
</evidence>
<dbReference type="InterPro" id="IPR050482">
    <property type="entry name" value="Sensor_HK_TwoCompSys"/>
</dbReference>
<name>A0ABN2CIX4_9ACTN</name>
<feature type="transmembrane region" description="Helical" evidence="10">
    <location>
        <begin position="125"/>
        <end position="146"/>
    </location>
</feature>
<evidence type="ECO:0000313" key="13">
    <source>
        <dbReference type="Proteomes" id="UP001500363"/>
    </source>
</evidence>
<feature type="transmembrane region" description="Helical" evidence="10">
    <location>
        <begin position="95"/>
        <end position="113"/>
    </location>
</feature>
<feature type="region of interest" description="Disordered" evidence="9">
    <location>
        <begin position="659"/>
        <end position="739"/>
    </location>
</feature>
<keyword evidence="7" id="KW-0067">ATP-binding</keyword>
<evidence type="ECO:0000256" key="4">
    <source>
        <dbReference type="ARBA" id="ARBA00022679"/>
    </source>
</evidence>
<reference evidence="12 13" key="1">
    <citation type="journal article" date="2019" name="Int. J. Syst. Evol. Microbiol.">
        <title>The Global Catalogue of Microorganisms (GCM) 10K type strain sequencing project: providing services to taxonomists for standard genome sequencing and annotation.</title>
        <authorList>
            <consortium name="The Broad Institute Genomics Platform"/>
            <consortium name="The Broad Institute Genome Sequencing Center for Infectious Disease"/>
            <person name="Wu L."/>
            <person name="Ma J."/>
        </authorList>
    </citation>
    <scope>NUCLEOTIDE SEQUENCE [LARGE SCALE GENOMIC DNA]</scope>
    <source>
        <strain evidence="12 13">JCM 14303</strain>
    </source>
</reference>
<evidence type="ECO:0000256" key="9">
    <source>
        <dbReference type="SAM" id="MobiDB-lite"/>
    </source>
</evidence>
<dbReference type="InterPro" id="IPR011712">
    <property type="entry name" value="Sig_transdc_His_kin_sub3_dim/P"/>
</dbReference>
<dbReference type="SUPFAM" id="SSF55874">
    <property type="entry name" value="ATPase domain of HSP90 chaperone/DNA topoisomerase II/histidine kinase"/>
    <property type="match status" value="1"/>
</dbReference>
<feature type="transmembrane region" description="Helical" evidence="10">
    <location>
        <begin position="201"/>
        <end position="220"/>
    </location>
</feature>
<keyword evidence="3" id="KW-0597">Phosphoprotein</keyword>
<feature type="transmembrane region" description="Helical" evidence="10">
    <location>
        <begin position="258"/>
        <end position="278"/>
    </location>
</feature>
<dbReference type="InterPro" id="IPR036890">
    <property type="entry name" value="HATPase_C_sf"/>
</dbReference>
<gene>
    <name evidence="12" type="ORF">GCM10009741_74230</name>
</gene>
<feature type="domain" description="Signal transduction histidine kinase subgroup 3 dimerisation and phosphoacceptor" evidence="11">
    <location>
        <begin position="484"/>
        <end position="551"/>
    </location>
</feature>
<keyword evidence="13" id="KW-1185">Reference proteome</keyword>
<proteinExistence type="predicted"/>
<evidence type="ECO:0000256" key="1">
    <source>
        <dbReference type="ARBA" id="ARBA00000085"/>
    </source>
</evidence>
<organism evidence="12 13">
    <name type="scientific">Kribbella lupini</name>
    <dbReference type="NCBI Taxonomy" id="291602"/>
    <lineage>
        <taxon>Bacteria</taxon>
        <taxon>Bacillati</taxon>
        <taxon>Actinomycetota</taxon>
        <taxon>Actinomycetes</taxon>
        <taxon>Propionibacteriales</taxon>
        <taxon>Kribbellaceae</taxon>
        <taxon>Kribbella</taxon>
    </lineage>
</organism>
<feature type="transmembrane region" description="Helical" evidence="10">
    <location>
        <begin position="226"/>
        <end position="246"/>
    </location>
</feature>
<sequence length="739" mass="77058">MAEVIAAVVLTVLVGWSWAEALDAFVVTNALMGFAFATCGAVIAWHRPANPIGWLFLADGIGHATTAAGAPLVRQLHDISAPIGLQRGVMTAAEWAWPWSIGLFLPLALLLFPDGHLLSPRWRPVAWAIVLTSPLFALEMGAGGGAPFEGGPTGCLALPSYDALQPLWTITEVRGLVAFLLAITCLMIRYRRATETGRRQLLWLLLAAVIALSLMIPWSLVAGTPVFVLFAIPLVPVAVAVAIVRHQLLDIRLVVSRAVAWGLLSLVAIGTYVALVALTDTLVASQFGRSAALTVVVALLIAPVLPRLQRLVDRAMYGDRRDPARVATRIAAELTTDPTAGLDTVAAAIGSALRLPYVALTTGTTTLSPDSGPVAFAGPTASAGPVAAPPPAASTRPAASAGPVASAGPAPWAGPVATVDLSYGGTSVGALVVGLRPGESGLSVADRNVLALVAVPLAVAVHATRLSEELQTSREQLVAAREEERRRLRRDLHDGLGPALTGVAFTADAAANLVTADPARASELLRNLRTDTRTAIADIRRLVDDLRPPALDELGLAGALRQRADQLSWRADGAAIRVHVDADGLPPLPAALEVAAYRIATEALTNVVRHSHATTAHLTVRCGSALELEIQDDGPPAGPWTRGVGLQTMHARATELGGQVEAGPTPYGGRVSASLPLGLAGVAPTPRTPDHLEHDQPPRPPEHPDGAPTSLPAGVPPTRRHPDPASDASPSNHLPADHR</sequence>
<dbReference type="EC" id="2.7.13.3" evidence="2"/>
<accession>A0ABN2CIX4</accession>
<feature type="compositionally biased region" description="Low complexity" evidence="9">
    <location>
        <begin position="393"/>
        <end position="408"/>
    </location>
</feature>
<evidence type="ECO:0000256" key="7">
    <source>
        <dbReference type="ARBA" id="ARBA00022840"/>
    </source>
</evidence>
<protein>
    <recommendedName>
        <fullName evidence="2">histidine kinase</fullName>
        <ecNumber evidence="2">2.7.13.3</ecNumber>
    </recommendedName>
</protein>
<keyword evidence="10" id="KW-1133">Transmembrane helix</keyword>
<comment type="catalytic activity">
    <reaction evidence="1">
        <text>ATP + protein L-histidine = ADP + protein N-phospho-L-histidine.</text>
        <dbReference type="EC" id="2.7.13.3"/>
    </reaction>
</comment>